<dbReference type="AlphaFoldDB" id="A0A2T0LXC6"/>
<dbReference type="Proteomes" id="UP000238362">
    <property type="component" value="Unassembled WGS sequence"/>
</dbReference>
<accession>A0A2T0LXC6</accession>
<proteinExistence type="predicted"/>
<keyword evidence="2" id="KW-1185">Reference proteome</keyword>
<organism evidence="1 2">
    <name type="scientific">Prauserella shujinwangii</name>
    <dbReference type="NCBI Taxonomy" id="1453103"/>
    <lineage>
        <taxon>Bacteria</taxon>
        <taxon>Bacillati</taxon>
        <taxon>Actinomycetota</taxon>
        <taxon>Actinomycetes</taxon>
        <taxon>Pseudonocardiales</taxon>
        <taxon>Pseudonocardiaceae</taxon>
        <taxon>Prauserella</taxon>
    </lineage>
</organism>
<name>A0A2T0LXC6_9PSEU</name>
<evidence type="ECO:0000313" key="1">
    <source>
        <dbReference type="EMBL" id="PRX48683.1"/>
    </source>
</evidence>
<dbReference type="RefSeq" id="WP_106178730.1">
    <property type="nucleotide sequence ID" value="NZ_PVNH01000004.1"/>
</dbReference>
<gene>
    <name evidence="1" type="ORF">B0I33_104501</name>
</gene>
<dbReference type="OrthoDB" id="3695224at2"/>
<evidence type="ECO:0000313" key="2">
    <source>
        <dbReference type="Proteomes" id="UP000238362"/>
    </source>
</evidence>
<comment type="caution">
    <text evidence="1">The sequence shown here is derived from an EMBL/GenBank/DDBJ whole genome shotgun (WGS) entry which is preliminary data.</text>
</comment>
<sequence length="114" mass="12012">MAREIVVTQNVVDEGLNPVLTAPTIDGDVIDTGRVLLWVDNAGVAARTVTILTPVTVDGLELEDLVVTVPAGEQRLIGPLRPSTFGRPVGSPDAGKAYVDYDDVTDVVRGVFGL</sequence>
<reference evidence="1 2" key="1">
    <citation type="submission" date="2018-03" db="EMBL/GenBank/DDBJ databases">
        <title>Genomic Encyclopedia of Type Strains, Phase III (KMG-III): the genomes of soil and plant-associated and newly described type strains.</title>
        <authorList>
            <person name="Whitman W."/>
        </authorList>
    </citation>
    <scope>NUCLEOTIDE SEQUENCE [LARGE SCALE GENOMIC DNA]</scope>
    <source>
        <strain evidence="1 2">CGMCC 4.7125</strain>
    </source>
</reference>
<dbReference type="EMBL" id="PVNH01000004">
    <property type="protein sequence ID" value="PRX48683.1"/>
    <property type="molecule type" value="Genomic_DNA"/>
</dbReference>
<protein>
    <submittedName>
        <fullName evidence="1">Uncharacterized protein</fullName>
    </submittedName>
</protein>